<evidence type="ECO:0000256" key="1">
    <source>
        <dbReference type="ARBA" id="ARBA00002508"/>
    </source>
</evidence>
<dbReference type="InterPro" id="IPR038596">
    <property type="entry name" value="Janus_sf"/>
</dbReference>
<dbReference type="OMA" id="VRGYSWA"/>
<dbReference type="STRING" id="6669.E9FR77"/>
<dbReference type="GO" id="GO:0007548">
    <property type="term" value="P:sex differentiation"/>
    <property type="evidence" value="ECO:0007669"/>
    <property type="project" value="UniProtKB-KW"/>
</dbReference>
<dbReference type="FunCoup" id="E9FR77">
    <property type="interactions" value="1224"/>
</dbReference>
<comment type="function">
    <text evidence="1">JanA and janB regulate somatic sex differentiation.</text>
</comment>
<accession>E9FR77</accession>
<keyword evidence="4" id="KW-0726">Sexual differentiation</keyword>
<reference evidence="8 9" key="1">
    <citation type="journal article" date="2011" name="Science">
        <title>The ecoresponsive genome of Daphnia pulex.</title>
        <authorList>
            <person name="Colbourne J.K."/>
            <person name="Pfrender M.E."/>
            <person name="Gilbert D."/>
            <person name="Thomas W.K."/>
            <person name="Tucker A."/>
            <person name="Oakley T.H."/>
            <person name="Tokishita S."/>
            <person name="Aerts A."/>
            <person name="Arnold G.J."/>
            <person name="Basu M.K."/>
            <person name="Bauer D.J."/>
            <person name="Caceres C.E."/>
            <person name="Carmel L."/>
            <person name="Casola C."/>
            <person name="Choi J.H."/>
            <person name="Detter J.C."/>
            <person name="Dong Q."/>
            <person name="Dusheyko S."/>
            <person name="Eads B.D."/>
            <person name="Frohlich T."/>
            <person name="Geiler-Samerotte K.A."/>
            <person name="Gerlach D."/>
            <person name="Hatcher P."/>
            <person name="Jogdeo S."/>
            <person name="Krijgsveld J."/>
            <person name="Kriventseva E.V."/>
            <person name="Kultz D."/>
            <person name="Laforsch C."/>
            <person name="Lindquist E."/>
            <person name="Lopez J."/>
            <person name="Manak J.R."/>
            <person name="Muller J."/>
            <person name="Pangilinan J."/>
            <person name="Patwardhan R.P."/>
            <person name="Pitluck S."/>
            <person name="Pritham E.J."/>
            <person name="Rechtsteiner A."/>
            <person name="Rho M."/>
            <person name="Rogozin I.B."/>
            <person name="Sakarya O."/>
            <person name="Salamov A."/>
            <person name="Schaack S."/>
            <person name="Shapiro H."/>
            <person name="Shiga Y."/>
            <person name="Skalitzky C."/>
            <person name="Smith Z."/>
            <person name="Souvorov A."/>
            <person name="Sung W."/>
            <person name="Tang Z."/>
            <person name="Tsuchiya D."/>
            <person name="Tu H."/>
            <person name="Vos H."/>
            <person name="Wang M."/>
            <person name="Wolf Y.I."/>
            <person name="Yamagata H."/>
            <person name="Yamada T."/>
            <person name="Ye Y."/>
            <person name="Shaw J.R."/>
            <person name="Andrews J."/>
            <person name="Crease T.J."/>
            <person name="Tang H."/>
            <person name="Lucas S.M."/>
            <person name="Robertson H.M."/>
            <person name="Bork P."/>
            <person name="Koonin E.V."/>
            <person name="Zdobnov E.M."/>
            <person name="Grigoriev I.V."/>
            <person name="Lynch M."/>
            <person name="Boore J.L."/>
        </authorList>
    </citation>
    <scope>NUCLEOTIDE SEQUENCE [LARGE SCALE GENOMIC DNA]</scope>
</reference>
<dbReference type="OrthoDB" id="10249612at2759"/>
<evidence type="ECO:0000256" key="4">
    <source>
        <dbReference type="ARBA" id="ARBA00022928"/>
    </source>
</evidence>
<evidence type="ECO:0000256" key="3">
    <source>
        <dbReference type="ARBA" id="ARBA00022782"/>
    </source>
</evidence>
<evidence type="ECO:0000313" key="9">
    <source>
        <dbReference type="Proteomes" id="UP000000305"/>
    </source>
</evidence>
<dbReference type="InterPro" id="IPR007702">
    <property type="entry name" value="Janus"/>
</dbReference>
<dbReference type="InParanoid" id="E9FR77"/>
<gene>
    <name evidence="8" type="ORF">DAPPUDRAFT_299626</name>
</gene>
<proteinExistence type="inferred from homology"/>
<comment type="similarity">
    <text evidence="2">Belongs to the janus family.</text>
</comment>
<feature type="active site" description="Proton acceptor" evidence="6">
    <location>
        <position position="53"/>
    </location>
</feature>
<dbReference type="Gene3D" id="3.50.20.20">
    <property type="entry name" value="Janus/Ocnus"/>
    <property type="match status" value="1"/>
</dbReference>
<name>E9FR77_DAPPU</name>
<keyword evidence="9" id="KW-1185">Reference proteome</keyword>
<dbReference type="HOGENOM" id="CLU_120717_0_0_1"/>
<dbReference type="GO" id="GO:0030154">
    <property type="term" value="P:cell differentiation"/>
    <property type="evidence" value="ECO:0007669"/>
    <property type="project" value="UniProtKB-KW"/>
</dbReference>
<evidence type="ECO:0000256" key="2">
    <source>
        <dbReference type="ARBA" id="ARBA00010971"/>
    </source>
</evidence>
<dbReference type="GO" id="GO:0005829">
    <property type="term" value="C:cytosol"/>
    <property type="evidence" value="ECO:0000318"/>
    <property type="project" value="GO_Central"/>
</dbReference>
<dbReference type="GO" id="GO:0101006">
    <property type="term" value="F:protein histidine phosphatase activity"/>
    <property type="evidence" value="ECO:0000318"/>
    <property type="project" value="GO_Central"/>
</dbReference>
<dbReference type="EMBL" id="GL732523">
    <property type="protein sequence ID" value="EFX90242.1"/>
    <property type="molecule type" value="Genomic_DNA"/>
</dbReference>
<feature type="binding site" evidence="7">
    <location>
        <position position="22"/>
    </location>
    <ligand>
        <name>substrate</name>
    </ligand>
</feature>
<evidence type="ECO:0000313" key="8">
    <source>
        <dbReference type="EMBL" id="EFX90242.1"/>
    </source>
</evidence>
<dbReference type="KEGG" id="dpx:DAPPUDRAFT_299626"/>
<organism evidence="8 9">
    <name type="scientific">Daphnia pulex</name>
    <name type="common">Water flea</name>
    <dbReference type="NCBI Taxonomy" id="6669"/>
    <lineage>
        <taxon>Eukaryota</taxon>
        <taxon>Metazoa</taxon>
        <taxon>Ecdysozoa</taxon>
        <taxon>Arthropoda</taxon>
        <taxon>Crustacea</taxon>
        <taxon>Branchiopoda</taxon>
        <taxon>Diplostraca</taxon>
        <taxon>Cladocera</taxon>
        <taxon>Anomopoda</taxon>
        <taxon>Daphniidae</taxon>
        <taxon>Daphnia</taxon>
    </lineage>
</organism>
<dbReference type="PANTHER" id="PTHR12258:SF5">
    <property type="entry name" value="BCDNA.GH02250-RELATED"/>
    <property type="match status" value="1"/>
</dbReference>
<dbReference type="AlphaFoldDB" id="E9FR77"/>
<dbReference type="PANTHER" id="PTHR12258">
    <property type="entry name" value="JANUS-A/JANUS-B"/>
    <property type="match status" value="1"/>
</dbReference>
<dbReference type="eggNOG" id="ENOG502S4DR">
    <property type="taxonomic scope" value="Eukaryota"/>
</dbReference>
<evidence type="ECO:0000256" key="7">
    <source>
        <dbReference type="PIRSR" id="PIRSR607702-2"/>
    </source>
</evidence>
<dbReference type="PhylomeDB" id="E9FR77"/>
<dbReference type="SUPFAM" id="SSF143724">
    <property type="entry name" value="PHP14-like"/>
    <property type="match status" value="1"/>
</dbReference>
<evidence type="ECO:0000256" key="6">
    <source>
        <dbReference type="PIRSR" id="PIRSR607702-1"/>
    </source>
</evidence>
<sequence>MATLPAKLDAIPAVDIDSGRFKYVLIRVVQDDAETKQEYNKVIVRGYNWASFHADIYDKVQEELEAVGFDTECLGGGRILHDPSKRSIQVYGYSQGFGLADHAVTTELLKARYPDYESITWTNEGY</sequence>
<evidence type="ECO:0000256" key="5">
    <source>
        <dbReference type="ARBA" id="ARBA00068494"/>
    </source>
</evidence>
<protein>
    <recommendedName>
        <fullName evidence="5">Sex-regulated protein janus-A</fullName>
    </recommendedName>
</protein>
<dbReference type="Proteomes" id="UP000000305">
    <property type="component" value="Unassembled WGS sequence"/>
</dbReference>
<dbReference type="Pfam" id="PF05005">
    <property type="entry name" value="Ocnus"/>
    <property type="match status" value="1"/>
</dbReference>
<keyword evidence="3" id="KW-0221">Differentiation</keyword>
<dbReference type="FunFam" id="3.50.20.20:FF:000001">
    <property type="entry name" value="14 kDa phosphohistidine phosphatase"/>
    <property type="match status" value="1"/>
</dbReference>